<dbReference type="Proteomes" id="UP000184432">
    <property type="component" value="Unassembled WGS sequence"/>
</dbReference>
<dbReference type="RefSeq" id="WP_073319742.1">
    <property type="nucleotide sequence ID" value="NZ_FQYP01000009.1"/>
</dbReference>
<dbReference type="EMBL" id="FQYP01000009">
    <property type="protein sequence ID" value="SHJ45720.1"/>
    <property type="molecule type" value="Genomic_DNA"/>
</dbReference>
<dbReference type="GO" id="GO:0006310">
    <property type="term" value="P:DNA recombination"/>
    <property type="evidence" value="ECO:0007669"/>
    <property type="project" value="UniProtKB-KW"/>
</dbReference>
<reference evidence="5" key="1">
    <citation type="submission" date="2016-11" db="EMBL/GenBank/DDBJ databases">
        <authorList>
            <person name="Varghese N."/>
            <person name="Submissions S."/>
        </authorList>
    </citation>
    <scope>NUCLEOTIDE SEQUENCE [LARGE SCALE GENOMIC DNA]</scope>
    <source>
        <strain evidence="5">DSM 22623</strain>
    </source>
</reference>
<dbReference type="SUPFAM" id="SSF56349">
    <property type="entry name" value="DNA breaking-rejoining enzymes"/>
    <property type="match status" value="1"/>
</dbReference>
<dbReference type="Pfam" id="PF13102">
    <property type="entry name" value="Phage_int_SAM_5"/>
    <property type="match status" value="1"/>
</dbReference>
<keyword evidence="1" id="KW-0238">DNA-binding</keyword>
<dbReference type="Gene3D" id="1.10.443.10">
    <property type="entry name" value="Intergrase catalytic core"/>
    <property type="match status" value="1"/>
</dbReference>
<dbReference type="OrthoDB" id="1231702at2"/>
<dbReference type="STRING" id="570521.SAMN04488508_10951"/>
<dbReference type="AlphaFoldDB" id="A0A1M6JGB0"/>
<protein>
    <recommendedName>
        <fullName evidence="3">Phage integrase SAM-like domain-containing protein</fullName>
    </recommendedName>
</protein>
<keyword evidence="5" id="KW-1185">Reference proteome</keyword>
<dbReference type="InterPro" id="IPR010998">
    <property type="entry name" value="Integrase_recombinase_N"/>
</dbReference>
<accession>A0A1M6JGB0</accession>
<dbReference type="InterPro" id="IPR013762">
    <property type="entry name" value="Integrase-like_cat_sf"/>
</dbReference>
<evidence type="ECO:0000256" key="1">
    <source>
        <dbReference type="ARBA" id="ARBA00023125"/>
    </source>
</evidence>
<name>A0A1M6JGB0_9FLAO</name>
<evidence type="ECO:0000313" key="5">
    <source>
        <dbReference type="Proteomes" id="UP000184432"/>
    </source>
</evidence>
<evidence type="ECO:0000259" key="3">
    <source>
        <dbReference type="Pfam" id="PF13102"/>
    </source>
</evidence>
<gene>
    <name evidence="4" type="ORF">SAMN04488508_10951</name>
</gene>
<dbReference type="Gene3D" id="1.10.150.130">
    <property type="match status" value="1"/>
</dbReference>
<proteinExistence type="predicted"/>
<dbReference type="GO" id="GO:0003677">
    <property type="term" value="F:DNA binding"/>
    <property type="evidence" value="ECO:0007669"/>
    <property type="project" value="UniProtKB-KW"/>
</dbReference>
<dbReference type="GO" id="GO:0015074">
    <property type="term" value="P:DNA integration"/>
    <property type="evidence" value="ECO:0007669"/>
    <property type="project" value="InterPro"/>
</dbReference>
<feature type="domain" description="Phage integrase SAM-like" evidence="3">
    <location>
        <begin position="110"/>
        <end position="195"/>
    </location>
</feature>
<organism evidence="4 5">
    <name type="scientific">Aquimarina spongiae</name>
    <dbReference type="NCBI Taxonomy" id="570521"/>
    <lineage>
        <taxon>Bacteria</taxon>
        <taxon>Pseudomonadati</taxon>
        <taxon>Bacteroidota</taxon>
        <taxon>Flavobacteriia</taxon>
        <taxon>Flavobacteriales</taxon>
        <taxon>Flavobacteriaceae</taxon>
        <taxon>Aquimarina</taxon>
    </lineage>
</organism>
<evidence type="ECO:0000313" key="4">
    <source>
        <dbReference type="EMBL" id="SHJ45720.1"/>
    </source>
</evidence>
<evidence type="ECO:0000256" key="2">
    <source>
        <dbReference type="ARBA" id="ARBA00023172"/>
    </source>
</evidence>
<keyword evidence="2" id="KW-0233">DNA recombination</keyword>
<dbReference type="InterPro" id="IPR011010">
    <property type="entry name" value="DNA_brk_join_enz"/>
</dbReference>
<sequence length="411" mass="48239">MINGNLEVYTHYKSKKGYLVRIKLYSSRKYLYIKTNLYQNQKKLKLTGYVRDRIEKLNKQLEYCNDIGMDLQQAYDFVKSNSSPVSDKDLEIFLLKKRLAELEKENTIGLIEFFEIRIQELKDQGASTQAYTDTKKQIKNFLLGKDISINHVNYEWLNSFIIYKRKYGKGKGNVSFLLRTLRALYKEAQRRDSLNVKKDNPFLGLVKNEKSKETPDFSIIELKKLFKYTPKKYTNNKSILTTQRHIDIFLLQFAIGGHDYADIANLKWESIKNGRIVFRRFKNRNKPNGGEKIDNFLNQFAIATINKYGDRNSKKVFSYIPYPSTDNYKYARNSANASLIRVSKILGFEKALSSKTSRYLFRSIGGELLINDLVLMQLQGHKKHGVTFNYQKKIPNEVQDREHQRILDQLF</sequence>
<dbReference type="InterPro" id="IPR025269">
    <property type="entry name" value="SAM-like_dom"/>
</dbReference>